<evidence type="ECO:0000256" key="16">
    <source>
        <dbReference type="PIRSR" id="PIRSR602403-1"/>
    </source>
</evidence>
<name>A0AAE0IN54_9PEZI</name>
<evidence type="ECO:0000256" key="2">
    <source>
        <dbReference type="ARBA" id="ARBA00004167"/>
    </source>
</evidence>
<organism evidence="18 19">
    <name type="scientific">Cercophora scortea</name>
    <dbReference type="NCBI Taxonomy" id="314031"/>
    <lineage>
        <taxon>Eukaryota</taxon>
        <taxon>Fungi</taxon>
        <taxon>Dikarya</taxon>
        <taxon>Ascomycota</taxon>
        <taxon>Pezizomycotina</taxon>
        <taxon>Sordariomycetes</taxon>
        <taxon>Sordariomycetidae</taxon>
        <taxon>Sordariales</taxon>
        <taxon>Lasiosphaeriaceae</taxon>
        <taxon>Cercophora</taxon>
    </lineage>
</organism>
<dbReference type="InterPro" id="IPR001128">
    <property type="entry name" value="Cyt_P450"/>
</dbReference>
<dbReference type="CDD" id="cd11060">
    <property type="entry name" value="CYP57A1-like"/>
    <property type="match status" value="1"/>
</dbReference>
<keyword evidence="11" id="KW-0843">Virulence</keyword>
<dbReference type="GO" id="GO:0020037">
    <property type="term" value="F:heme binding"/>
    <property type="evidence" value="ECO:0007669"/>
    <property type="project" value="InterPro"/>
</dbReference>
<protein>
    <recommendedName>
        <fullName evidence="14">Cytochrome P450 monooxygenase ABA1</fullName>
    </recommendedName>
    <alternativeName>
        <fullName evidence="15">Abscisic acid biosynthesis protein 1</fullName>
    </alternativeName>
    <alternativeName>
        <fullName evidence="13">Cytochrome P450 monooxygenase aba1</fullName>
    </alternativeName>
</protein>
<dbReference type="Gene3D" id="1.10.630.10">
    <property type="entry name" value="Cytochrome P450"/>
    <property type="match status" value="1"/>
</dbReference>
<keyword evidence="17" id="KW-0472">Membrane</keyword>
<keyword evidence="12" id="KW-0503">Monooxygenase</keyword>
<comment type="similarity">
    <text evidence="4">Belongs to the cytochrome P450 family.</text>
</comment>
<evidence type="ECO:0000313" key="18">
    <source>
        <dbReference type="EMBL" id="KAK3328090.1"/>
    </source>
</evidence>
<proteinExistence type="inferred from homology"/>
<evidence type="ECO:0000313" key="19">
    <source>
        <dbReference type="Proteomes" id="UP001286456"/>
    </source>
</evidence>
<keyword evidence="7 16" id="KW-0479">Metal-binding</keyword>
<evidence type="ECO:0000256" key="13">
    <source>
        <dbReference type="ARBA" id="ARBA00067672"/>
    </source>
</evidence>
<evidence type="ECO:0000256" key="14">
    <source>
        <dbReference type="ARBA" id="ARBA00068222"/>
    </source>
</evidence>
<keyword evidence="19" id="KW-1185">Reference proteome</keyword>
<evidence type="ECO:0000256" key="10">
    <source>
        <dbReference type="ARBA" id="ARBA00023004"/>
    </source>
</evidence>
<reference evidence="18" key="2">
    <citation type="submission" date="2023-06" db="EMBL/GenBank/DDBJ databases">
        <authorList>
            <consortium name="Lawrence Berkeley National Laboratory"/>
            <person name="Haridas S."/>
            <person name="Hensen N."/>
            <person name="Bonometti L."/>
            <person name="Westerberg I."/>
            <person name="Brannstrom I.O."/>
            <person name="Guillou S."/>
            <person name="Cros-Aarteil S."/>
            <person name="Calhoun S."/>
            <person name="Kuo A."/>
            <person name="Mondo S."/>
            <person name="Pangilinan J."/>
            <person name="Riley R."/>
            <person name="Labutti K."/>
            <person name="Andreopoulos B."/>
            <person name="Lipzen A."/>
            <person name="Chen C."/>
            <person name="Yanf M."/>
            <person name="Daum C."/>
            <person name="Ng V."/>
            <person name="Clum A."/>
            <person name="Steindorff A."/>
            <person name="Ohm R."/>
            <person name="Martin F."/>
            <person name="Silar P."/>
            <person name="Natvig D."/>
            <person name="Lalanne C."/>
            <person name="Gautier V."/>
            <person name="Ament-Velasquez S.L."/>
            <person name="Kruys A."/>
            <person name="Hutchinson M.I."/>
            <person name="Powell A.J."/>
            <person name="Barry K."/>
            <person name="Miller A.N."/>
            <person name="Grigoriev I.V."/>
            <person name="Debuchy R."/>
            <person name="Gladieux P."/>
            <person name="Thoren M.H."/>
            <person name="Johannesson H."/>
        </authorList>
    </citation>
    <scope>NUCLEOTIDE SEQUENCE</scope>
    <source>
        <strain evidence="18">SMH4131-1</strain>
    </source>
</reference>
<dbReference type="Pfam" id="PF00067">
    <property type="entry name" value="p450"/>
    <property type="match status" value="1"/>
</dbReference>
<evidence type="ECO:0000256" key="11">
    <source>
        <dbReference type="ARBA" id="ARBA00023026"/>
    </source>
</evidence>
<evidence type="ECO:0000256" key="17">
    <source>
        <dbReference type="SAM" id="Phobius"/>
    </source>
</evidence>
<comment type="caution">
    <text evidence="18">The sequence shown here is derived from an EMBL/GenBank/DDBJ whole genome shotgun (WGS) entry which is preliminary data.</text>
</comment>
<accession>A0AAE0IN54</accession>
<dbReference type="GO" id="GO:0005506">
    <property type="term" value="F:iron ion binding"/>
    <property type="evidence" value="ECO:0007669"/>
    <property type="project" value="InterPro"/>
</dbReference>
<evidence type="ECO:0000256" key="4">
    <source>
        <dbReference type="ARBA" id="ARBA00010617"/>
    </source>
</evidence>
<dbReference type="PRINTS" id="PR00385">
    <property type="entry name" value="P450"/>
</dbReference>
<dbReference type="PANTHER" id="PTHR24305:SF168">
    <property type="entry name" value="P450, PUTATIVE (EUROFUNG)-RELATED"/>
    <property type="match status" value="1"/>
</dbReference>
<evidence type="ECO:0000256" key="15">
    <source>
        <dbReference type="ARBA" id="ARBA00079990"/>
    </source>
</evidence>
<dbReference type="Proteomes" id="UP001286456">
    <property type="component" value="Unassembled WGS sequence"/>
</dbReference>
<dbReference type="InterPro" id="IPR050121">
    <property type="entry name" value="Cytochrome_P450_monoxygenase"/>
</dbReference>
<evidence type="ECO:0000256" key="7">
    <source>
        <dbReference type="ARBA" id="ARBA00022723"/>
    </source>
</evidence>
<dbReference type="GO" id="GO:0016705">
    <property type="term" value="F:oxidoreductase activity, acting on paired donors, with incorporation or reduction of molecular oxygen"/>
    <property type="evidence" value="ECO:0007669"/>
    <property type="project" value="InterPro"/>
</dbReference>
<keyword evidence="9" id="KW-0560">Oxidoreductase</keyword>
<comment type="subcellular location">
    <subcellularLocation>
        <location evidence="2">Membrane</location>
        <topology evidence="2">Single-pass membrane protein</topology>
    </subcellularLocation>
</comment>
<dbReference type="InterPro" id="IPR002403">
    <property type="entry name" value="Cyt_P450_E_grp-IV"/>
</dbReference>
<comment type="pathway">
    <text evidence="3">Hormone biosynthesis.</text>
</comment>
<comment type="cofactor">
    <cofactor evidence="1 16">
        <name>heme</name>
        <dbReference type="ChEBI" id="CHEBI:30413"/>
    </cofactor>
</comment>
<dbReference type="PRINTS" id="PR00465">
    <property type="entry name" value="EP450IV"/>
</dbReference>
<evidence type="ECO:0000256" key="9">
    <source>
        <dbReference type="ARBA" id="ARBA00023002"/>
    </source>
</evidence>
<evidence type="ECO:0000256" key="1">
    <source>
        <dbReference type="ARBA" id="ARBA00001971"/>
    </source>
</evidence>
<sequence>MSAAQEQPQGHGLRGLGSATTQLLPPFLNSAAGTVVALAGALVLAYLAHVFVIWYRLSHVPGPFWAALSKYWMVKQSLKGRQPTAIKEANDKYGSLVRIGPNELVTDDPDLLRKMMAVRSPYTRGPWYDAMRFDPARDNLLSTRDDVAHTNMRAKMAAGYSGKENESMESTIEAQIAKLIELIETKYLSTAQQYRPMDLAQKCQYFTLDVISHLAFGAPFGYLVQDDDVYDYIKMTAAVIPAMLVLANVPTLANVLQSRLFRGLLPKASDKVGFGAFIGVANKVVAERFEPNAVSRPDMLGSFIRHGLTQPEASGEALLQVIAGSDTSASTIRLVMLYLLGNPTAYRKLQAEIDKGIAAGAISSPIKDVEAREMPYLQAVIKEGLRIKPPASGAFFKTVPAGGDVIDGKFIPAGTQIGSSPFGIHHSKQVFGEDAGLFRPERWLEADADSFALMSSTVDLVFHYGKFQCLGKTVAFMEFNKIFVELLRRFDFALVNMEKPAEISNAGIWIIENFMVRVTRRQV</sequence>
<keyword evidence="8 17" id="KW-1133">Transmembrane helix</keyword>
<dbReference type="EMBL" id="JAUEPO010000003">
    <property type="protein sequence ID" value="KAK3328090.1"/>
    <property type="molecule type" value="Genomic_DNA"/>
</dbReference>
<dbReference type="PANTHER" id="PTHR24305">
    <property type="entry name" value="CYTOCHROME P450"/>
    <property type="match status" value="1"/>
</dbReference>
<evidence type="ECO:0000256" key="3">
    <source>
        <dbReference type="ARBA" id="ARBA00004972"/>
    </source>
</evidence>
<dbReference type="FunFam" id="1.10.630.10:FF:000076">
    <property type="entry name" value="Cytochrome P450 monooxygenase"/>
    <property type="match status" value="1"/>
</dbReference>
<reference evidence="18" key="1">
    <citation type="journal article" date="2023" name="Mol. Phylogenet. Evol.">
        <title>Genome-scale phylogeny and comparative genomics of the fungal order Sordariales.</title>
        <authorList>
            <person name="Hensen N."/>
            <person name="Bonometti L."/>
            <person name="Westerberg I."/>
            <person name="Brannstrom I.O."/>
            <person name="Guillou S."/>
            <person name="Cros-Aarteil S."/>
            <person name="Calhoun S."/>
            <person name="Haridas S."/>
            <person name="Kuo A."/>
            <person name="Mondo S."/>
            <person name="Pangilinan J."/>
            <person name="Riley R."/>
            <person name="LaButti K."/>
            <person name="Andreopoulos B."/>
            <person name="Lipzen A."/>
            <person name="Chen C."/>
            <person name="Yan M."/>
            <person name="Daum C."/>
            <person name="Ng V."/>
            <person name="Clum A."/>
            <person name="Steindorff A."/>
            <person name="Ohm R.A."/>
            <person name="Martin F."/>
            <person name="Silar P."/>
            <person name="Natvig D.O."/>
            <person name="Lalanne C."/>
            <person name="Gautier V."/>
            <person name="Ament-Velasquez S.L."/>
            <person name="Kruys A."/>
            <person name="Hutchinson M.I."/>
            <person name="Powell A.J."/>
            <person name="Barry K."/>
            <person name="Miller A.N."/>
            <person name="Grigoriev I.V."/>
            <person name="Debuchy R."/>
            <person name="Gladieux P."/>
            <person name="Hiltunen Thoren M."/>
            <person name="Johannesson H."/>
        </authorList>
    </citation>
    <scope>NUCLEOTIDE SEQUENCE</scope>
    <source>
        <strain evidence="18">SMH4131-1</strain>
    </source>
</reference>
<evidence type="ECO:0000256" key="8">
    <source>
        <dbReference type="ARBA" id="ARBA00022989"/>
    </source>
</evidence>
<feature type="transmembrane region" description="Helical" evidence="17">
    <location>
        <begin position="31"/>
        <end position="55"/>
    </location>
</feature>
<evidence type="ECO:0000256" key="5">
    <source>
        <dbReference type="ARBA" id="ARBA00022617"/>
    </source>
</evidence>
<dbReference type="InterPro" id="IPR036396">
    <property type="entry name" value="Cyt_P450_sf"/>
</dbReference>
<keyword evidence="6 17" id="KW-0812">Transmembrane</keyword>
<dbReference type="GO" id="GO:0016020">
    <property type="term" value="C:membrane"/>
    <property type="evidence" value="ECO:0007669"/>
    <property type="project" value="UniProtKB-SubCell"/>
</dbReference>
<gene>
    <name evidence="18" type="ORF">B0T19DRAFT_182862</name>
</gene>
<dbReference type="GO" id="GO:0004497">
    <property type="term" value="F:monooxygenase activity"/>
    <property type="evidence" value="ECO:0007669"/>
    <property type="project" value="UniProtKB-KW"/>
</dbReference>
<dbReference type="SUPFAM" id="SSF48264">
    <property type="entry name" value="Cytochrome P450"/>
    <property type="match status" value="1"/>
</dbReference>
<dbReference type="AlphaFoldDB" id="A0AAE0IN54"/>
<evidence type="ECO:0000256" key="6">
    <source>
        <dbReference type="ARBA" id="ARBA00022692"/>
    </source>
</evidence>
<keyword evidence="5 16" id="KW-0349">Heme</keyword>
<feature type="binding site" description="axial binding residue" evidence="16">
    <location>
        <position position="469"/>
    </location>
    <ligand>
        <name>heme</name>
        <dbReference type="ChEBI" id="CHEBI:30413"/>
    </ligand>
    <ligandPart>
        <name>Fe</name>
        <dbReference type="ChEBI" id="CHEBI:18248"/>
    </ligandPart>
</feature>
<keyword evidence="10 16" id="KW-0408">Iron</keyword>
<evidence type="ECO:0000256" key="12">
    <source>
        <dbReference type="ARBA" id="ARBA00023033"/>
    </source>
</evidence>